<keyword evidence="10" id="KW-0460">Magnesium</keyword>
<dbReference type="InterPro" id="IPR012754">
    <property type="entry name" value="DNA-dir_RpoC_beta_prime_bact"/>
</dbReference>
<feature type="binding site" evidence="10">
    <location>
        <position position="1969"/>
    </location>
    <ligand>
        <name>Zn(2+)</name>
        <dbReference type="ChEBI" id="CHEBI:29105"/>
        <label>2</label>
    </ligand>
</feature>
<evidence type="ECO:0000313" key="14">
    <source>
        <dbReference type="EMBL" id="KKS81001.1"/>
    </source>
</evidence>
<dbReference type="GO" id="GO:0006351">
    <property type="term" value="P:DNA-templated transcription"/>
    <property type="evidence" value="ECO:0007669"/>
    <property type="project" value="UniProtKB-UniRule"/>
</dbReference>
<dbReference type="CDD" id="cd01609">
    <property type="entry name" value="RNAP_beta'_N"/>
    <property type="match status" value="1"/>
</dbReference>
<dbReference type="GO" id="GO:0000287">
    <property type="term" value="F:magnesium ion binding"/>
    <property type="evidence" value="ECO:0007669"/>
    <property type="project" value="UniProtKB-UniRule"/>
</dbReference>
<dbReference type="PANTHER" id="PTHR19376">
    <property type="entry name" value="DNA-DIRECTED RNA POLYMERASE"/>
    <property type="match status" value="1"/>
</dbReference>
<reference evidence="14 15" key="1">
    <citation type="journal article" date="2015" name="Nature">
        <title>rRNA introns, odd ribosomes, and small enigmatic genomes across a large radiation of phyla.</title>
        <authorList>
            <person name="Brown C.T."/>
            <person name="Hug L.A."/>
            <person name="Thomas B.C."/>
            <person name="Sharon I."/>
            <person name="Castelle C.J."/>
            <person name="Singh A."/>
            <person name="Wilkins M.J."/>
            <person name="Williams K.H."/>
            <person name="Banfield J.F."/>
        </authorList>
    </citation>
    <scope>NUCLEOTIDE SEQUENCE [LARGE SCALE GENOMIC DNA]</scope>
</reference>
<dbReference type="NCBIfam" id="NF001616">
    <property type="entry name" value="PRK00405.1"/>
    <property type="match status" value="1"/>
</dbReference>
<dbReference type="HAMAP" id="MF_01321">
    <property type="entry name" value="RNApol_bact_RpoB"/>
    <property type="match status" value="1"/>
</dbReference>
<dbReference type="Pfam" id="PF04560">
    <property type="entry name" value="RNA_pol_Rpb2_7"/>
    <property type="match status" value="1"/>
</dbReference>
<evidence type="ECO:0000256" key="5">
    <source>
        <dbReference type="ARBA" id="ARBA00022695"/>
    </source>
</evidence>
<evidence type="ECO:0000256" key="2">
    <source>
        <dbReference type="ARBA" id="ARBA00009839"/>
    </source>
</evidence>
<dbReference type="InterPro" id="IPR007641">
    <property type="entry name" value="RNA_pol_Rpb2_7"/>
</dbReference>
<dbReference type="CDD" id="cd00653">
    <property type="entry name" value="RNA_pol_B_RPB2"/>
    <property type="match status" value="1"/>
</dbReference>
<evidence type="ECO:0000259" key="13">
    <source>
        <dbReference type="SMART" id="SM00663"/>
    </source>
</evidence>
<dbReference type="CDD" id="cd02655">
    <property type="entry name" value="RNAP_beta'_C"/>
    <property type="match status" value="1"/>
</dbReference>
<dbReference type="Pfam" id="PF10385">
    <property type="entry name" value="RNA_pol_Rpb2_45"/>
    <property type="match status" value="1"/>
</dbReference>
<dbReference type="InterPro" id="IPR007120">
    <property type="entry name" value="DNA-dir_RNAP_su2_dom"/>
</dbReference>
<dbReference type="InterPro" id="IPR007081">
    <property type="entry name" value="RNA_pol_Rpb1_5"/>
</dbReference>
<dbReference type="InterPro" id="IPR007080">
    <property type="entry name" value="RNA_pol_Rpb1_1"/>
</dbReference>
<dbReference type="InterPro" id="IPR042102">
    <property type="entry name" value="RNA_pol_Rpb1_3_sf"/>
</dbReference>
<dbReference type="Pfam" id="PF04561">
    <property type="entry name" value="RNA_pol_Rpb2_2"/>
    <property type="match status" value="1"/>
</dbReference>
<evidence type="ECO:0000256" key="9">
    <source>
        <dbReference type="HAMAP-Rule" id="MF_01321"/>
    </source>
</evidence>
<comment type="cofactor">
    <cofactor evidence="10">
        <name>Zn(2+)</name>
        <dbReference type="ChEBI" id="CHEBI:29105"/>
    </cofactor>
    <text evidence="10">Binds 2 Zn(2+) ions per subunit.</text>
</comment>
<keyword evidence="4 9" id="KW-0808">Transferase</keyword>
<comment type="similarity">
    <text evidence="1">In the N-terminal section; belongs to the RNA polymerase beta chain family.</text>
</comment>
<dbReference type="InterPro" id="IPR007121">
    <property type="entry name" value="RNA_pol_bsu_CS"/>
</dbReference>
<dbReference type="InterPro" id="IPR019462">
    <property type="entry name" value="DNA-dir_RNA_pol_bsu_external_1"/>
</dbReference>
<keyword evidence="10" id="KW-0862">Zinc</keyword>
<dbReference type="NCBIfam" id="TIGR02386">
    <property type="entry name" value="rpoC_TIGR"/>
    <property type="match status" value="1"/>
</dbReference>
<dbReference type="Gene3D" id="2.40.50.100">
    <property type="match status" value="2"/>
</dbReference>
<evidence type="ECO:0000256" key="4">
    <source>
        <dbReference type="ARBA" id="ARBA00022679"/>
    </source>
</evidence>
<dbReference type="Pfam" id="PF00562">
    <property type="entry name" value="RNA_pol_Rpb2_6"/>
    <property type="match status" value="1"/>
</dbReference>
<dbReference type="HAMAP" id="MF_01322">
    <property type="entry name" value="RNApol_bact_RpoC"/>
    <property type="match status" value="1"/>
</dbReference>
<comment type="similarity">
    <text evidence="2">In the C-terminal section; belongs to the RNA polymerase beta' chain family.</text>
</comment>
<dbReference type="Gene3D" id="1.10.40.90">
    <property type="match status" value="1"/>
</dbReference>
<dbReference type="Pfam" id="PF04997">
    <property type="entry name" value="RNA_pol_Rpb1_1"/>
    <property type="match status" value="1"/>
</dbReference>
<evidence type="ECO:0000256" key="12">
    <source>
        <dbReference type="RuleBase" id="RU363031"/>
    </source>
</evidence>
<dbReference type="InterPro" id="IPR007066">
    <property type="entry name" value="RNA_pol_Rpb1_3"/>
</dbReference>
<comment type="function">
    <text evidence="9 11">DNA-dependent RNA polymerase catalyzes the transcription of DNA into RNA using the four ribonucleoside triphosphates as substrates.</text>
</comment>
<dbReference type="InterPro" id="IPR042107">
    <property type="entry name" value="DNA-dir_RNA_pol_bsu_ext_1_sf"/>
</dbReference>
<dbReference type="InterPro" id="IPR037034">
    <property type="entry name" value="RNA_pol_Rpb2_2_sf"/>
</dbReference>
<feature type="binding site" evidence="10">
    <location>
        <position position="1159"/>
    </location>
    <ligand>
        <name>Zn(2+)</name>
        <dbReference type="ChEBI" id="CHEBI:29105"/>
        <label>1</label>
    </ligand>
</feature>
<dbReference type="EC" id="2.7.7.6" evidence="9"/>
<dbReference type="Pfam" id="PF04565">
    <property type="entry name" value="RNA_pol_Rpb2_3"/>
    <property type="match status" value="1"/>
</dbReference>
<dbReference type="Gene3D" id="1.10.274.100">
    <property type="entry name" value="RNA polymerase Rpb1, domain 3"/>
    <property type="match status" value="1"/>
</dbReference>
<evidence type="ECO:0000256" key="6">
    <source>
        <dbReference type="ARBA" id="ARBA00022723"/>
    </source>
</evidence>
<gene>
    <name evidence="10" type="primary">rpoC</name>
    <name evidence="9" type="synonym">rpoB</name>
    <name evidence="14" type="ORF">UV56_C0002G0006</name>
</gene>
<dbReference type="InterPro" id="IPR010243">
    <property type="entry name" value="RNA_pol_bsu_bac"/>
</dbReference>
<dbReference type="Pfam" id="PF04563">
    <property type="entry name" value="RNA_pol_Rpb2_1"/>
    <property type="match status" value="1"/>
</dbReference>
<feature type="binding site" evidence="10">
    <location>
        <position position="1175"/>
    </location>
    <ligand>
        <name>Zn(2+)</name>
        <dbReference type="ChEBI" id="CHEBI:29105"/>
        <label>1</label>
    </ligand>
</feature>
<dbReference type="Gene3D" id="3.90.1100.10">
    <property type="match status" value="1"/>
</dbReference>
<organism evidence="14 15">
    <name type="scientific">Candidatus Woesebacteria bacterium GW2011_GWC1_43_10b</name>
    <dbReference type="NCBI Taxonomy" id="1618585"/>
    <lineage>
        <taxon>Bacteria</taxon>
        <taxon>Candidatus Woeseibacteriota</taxon>
    </lineage>
</organism>
<dbReference type="PROSITE" id="PS01166">
    <property type="entry name" value="RNA_POL_BETA"/>
    <property type="match status" value="1"/>
</dbReference>
<dbReference type="Gene3D" id="2.40.50.150">
    <property type="match status" value="1"/>
</dbReference>
<evidence type="ECO:0000256" key="8">
    <source>
        <dbReference type="ARBA" id="ARBA00048552"/>
    </source>
</evidence>
<accession>A0A0G1EDA2</accession>
<feature type="binding site" evidence="10">
    <location>
        <position position="2038"/>
    </location>
    <ligand>
        <name>Zn(2+)</name>
        <dbReference type="ChEBI" id="CHEBI:29105"/>
        <label>2</label>
    </ligand>
</feature>
<feature type="binding site" evidence="10">
    <location>
        <position position="1645"/>
    </location>
    <ligand>
        <name>Mg(2+)</name>
        <dbReference type="ChEBI" id="CHEBI:18420"/>
    </ligand>
</feature>
<dbReference type="Gene3D" id="2.40.40.20">
    <property type="match status" value="1"/>
</dbReference>
<dbReference type="Gene3D" id="1.10.150.390">
    <property type="match status" value="1"/>
</dbReference>
<dbReference type="GO" id="GO:0003677">
    <property type="term" value="F:DNA binding"/>
    <property type="evidence" value="ECO:0007669"/>
    <property type="project" value="UniProtKB-UniRule"/>
</dbReference>
<feature type="binding site" evidence="10">
    <location>
        <position position="2048"/>
    </location>
    <ligand>
        <name>Zn(2+)</name>
        <dbReference type="ChEBI" id="CHEBI:29105"/>
        <label>2</label>
    </ligand>
</feature>
<keyword evidence="3 9" id="KW-0240">DNA-directed RNA polymerase</keyword>
<feature type="binding site" evidence="10">
    <location>
        <position position="1172"/>
    </location>
    <ligand>
        <name>Zn(2+)</name>
        <dbReference type="ChEBI" id="CHEBI:29105"/>
        <label>1</label>
    </ligand>
</feature>
<dbReference type="GO" id="GO:0000428">
    <property type="term" value="C:DNA-directed RNA polymerase complex"/>
    <property type="evidence" value="ECO:0007669"/>
    <property type="project" value="UniProtKB-KW"/>
</dbReference>
<evidence type="ECO:0000256" key="3">
    <source>
        <dbReference type="ARBA" id="ARBA00022478"/>
    </source>
</evidence>
<dbReference type="PANTHER" id="PTHR19376:SF54">
    <property type="entry name" value="DNA-DIRECTED RNA POLYMERASE SUBUNIT BETA"/>
    <property type="match status" value="1"/>
</dbReference>
<name>A0A0G1EDA2_9BACT</name>
<comment type="subunit">
    <text evidence="9 12">The RNAP catalytic core consists of 2 alpha, 1 beta, 1 beta' and 1 omega subunit. When a sigma factor is associated with the core the holoenzyme is formed, which can initiate transcription.</text>
</comment>
<dbReference type="InterPro" id="IPR007642">
    <property type="entry name" value="RNA_pol_Rpb2_2"/>
</dbReference>
<dbReference type="InterPro" id="IPR045867">
    <property type="entry name" value="DNA-dir_RpoC_beta_prime"/>
</dbReference>
<dbReference type="InterPro" id="IPR014724">
    <property type="entry name" value="RNA_pol_RPB2_OB-fold"/>
</dbReference>
<evidence type="ECO:0000256" key="11">
    <source>
        <dbReference type="RuleBase" id="RU004279"/>
    </source>
</evidence>
<comment type="caution">
    <text evidence="14">The sequence shown here is derived from an EMBL/GenBank/DDBJ whole genome shotgun (WGS) entry which is preliminary data.</text>
</comment>
<comment type="cofactor">
    <cofactor evidence="10">
        <name>Mg(2+)</name>
        <dbReference type="ChEBI" id="CHEBI:18420"/>
    </cofactor>
    <text evidence="10">Binds 1 Mg(2+) ion per subunit.</text>
</comment>
<dbReference type="SMART" id="SM00663">
    <property type="entry name" value="RPOLA_N"/>
    <property type="match status" value="1"/>
</dbReference>
<dbReference type="Pfam" id="PF04983">
    <property type="entry name" value="RNA_pol_Rpb1_3"/>
    <property type="match status" value="1"/>
</dbReference>
<dbReference type="GO" id="GO:0032549">
    <property type="term" value="F:ribonucleoside binding"/>
    <property type="evidence" value="ECO:0007669"/>
    <property type="project" value="InterPro"/>
</dbReference>
<protein>
    <recommendedName>
        <fullName evidence="9 10">Multifunctional fusion protein</fullName>
    </recommendedName>
    <domain>
        <recommendedName>
            <fullName evidence="9">DNA-directed RNA polymerase subunit beta</fullName>
            <shortName evidence="9">RNAP subunit beta</shortName>
            <ecNumber evidence="9">2.7.7.6</ecNumber>
        </recommendedName>
        <alternativeName>
            <fullName evidence="9">RNA polymerase subunit beta</fullName>
        </alternativeName>
        <alternativeName>
            <fullName evidence="9">Transcriptase subunit beta</fullName>
        </alternativeName>
    </domain>
    <domain>
        <recommendedName>
            <fullName evidence="10">DNA-directed RNA polymerase subunit beta'</fullName>
            <shortName evidence="10">RNAP subunit beta'</shortName>
        </recommendedName>
        <alternativeName>
            <fullName evidence="10">RNA polymerase subunit beta'</fullName>
        </alternativeName>
        <alternativeName>
            <fullName evidence="10">Transcriptase subunit beta'</fullName>
        </alternativeName>
    </domain>
</protein>
<dbReference type="SUPFAM" id="SSF64484">
    <property type="entry name" value="beta and beta-prime subunits of DNA dependent RNA-polymerase"/>
    <property type="match status" value="2"/>
</dbReference>
<dbReference type="Gene3D" id="1.10.1790.20">
    <property type="match status" value="1"/>
</dbReference>
<dbReference type="Gene3D" id="3.90.1800.10">
    <property type="entry name" value="RNA polymerase alpha subunit dimerisation domain"/>
    <property type="match status" value="1"/>
</dbReference>
<dbReference type="InterPro" id="IPR044893">
    <property type="entry name" value="RNA_pol_Rpb1_clamp_domain"/>
</dbReference>
<sequence length="2331" mass="258793">MAKVKRINFGKEEKGLPELDLSLLQKESWKWFIEEGIAQEIAEINPIDDFTGKNWQLILNSPILSEASISPKEAREKGLTYSAPLKITASLINKRTGKEIAQEVFMGDFPQMTSSGTFIINGVERVVMNQLVRSPGVYFSGNLDTSSGRMLYQAEVRPFRGSWLEFEVTKNDVVAARIDKKRKITATTILRAMGVQSDSEILRIFSEIDKDKDHKYIAKTIEKDPAKSQEEALLEVYRKLRPGEPVVLDNAEGLFHGLFSDPRRYDLGKVGRYKINKRLGINIPNDKQNWTLAKEDVIATLSYLIGLQNGEGRVDDIDHLGNRRLRRVGELVATHAFRVGLLRLERSVKEKMSLISPDDRPVPSSLINARPLMAAINEFFRSSQLSAIIDETNPISEIDNLRKVTVLGPGGINRERASFSIRDVNSSQYGRIDPVRSPEGTNIGLVTYLALYAQINEFGFIEAPYRVVEKVKRAGKRVARVTDKVIYLAADDEEEFRITHSGVEIDSKGIIKGDRVPFRYKGHFLEGQSNLVDLIDLTPRQVFGASASLIPFLAHDEGNRALMGSNMQCQAVPLIRPSTPIIGTGMEGVIASAMGRVATSGYNGKVDYVDADRIEIVLDKPTNDLPEMDMEVKNGGKRIIYHTTKFRRTSHSTCYNQKVVVKVGDRVKKGDLIIDGPASENGELALGQNLVVAYASLGGYGFEDAILVSDRLVKDDALTSIHIREYQADVVETKLGPEELTRDIPNVSEDLLANLAEDGIDVVGAEVGPNDILVGKIAPKGETELTSEERLLRAIFGEKAREVRDTSLRVPHGEKGIVIDVTMLDKNKGDELGPGVIKSVIVKVAQMRKVTVGDKVAGRHGNKGVIAKVMPEADMPYMGDGTPVDIVISPLSVLARMNLGQLLECHLGWAMFKKDKKATLPVFDKVSEEVISKELESAGLPVSGKTKLFDGRNGEAFEEDTVVGIGYIMKLTHMVEDKTHARSTGPYSLVTQQPLGGKAQMGGQRLGEMEVWALEAHRAAYTLQEMLTIKSDDIVGRAQAFGAIVKGEDIPEAKIPESFKVLVRELNSLGLAVQVGGVESPEEVEGEKKTIPDPLVQLRDLEEFKYLRLKLASPNEIRAWSRGEVTKPETINYRTLKPEKDGLFDERIFGPTKDWECYCGKYKRIRYKGVICDKCGVEVTESRVRRERMGHISLAAPAMHVWFFKGAPSRVSLLLDLPPKAIEQVIYFARYLAISVDDKKRKEAVKILETAQKERIKEIKESYNERRELIKGDSKTQKEKAEKRIKGNKEQLTLTISEIELETRKKDTALSEEEKTTLDKTQEFFSTLINLAKSIKPFGFVSEEEHDELANFGASDFLEVKMGAEAISSAIVSLNLDKLSMELKKEVEEMKGRGARYVKVTKRLKLIDGLRGAKVDPSWMVLRAIPVLPPDLRPMVQLSGGRFATSDLNDLYRRVINRNNRLKHLINLGAPEIILRNEKRMLQEAVDSLIDSSQRRATRRGRGRQVLRSLSDMLKGKQGRFRQNLLGKRVDYSGRSVIVVGPELKLNQCGLPKEMALEMFKPFVLREMIIRGIAPNVKSAKNLLERRPPEVFDILEEITRKHPVLLNRAPTLHKLGIQAFYPVLIEGDAIRIHPAVCSGYNADFDGDQMAVHVPLSKRAIKEAEETMLADKNLLRAADGSPITAPASKEMALGVYYLTSQDARIAPHKSVFTSSAEAVLAYQTGVIRLRQAITVRIIASIIETTVGRIIFNESLPESFDFINESVNSSAIKELINNAFGRIEHEELVKLIDAIKDLGFMGGTLSGFSFSIADAALLPEKGELIEEANVKVAEIEKNFAQGLITPEEKRRLTQEVWIDTTEDIADKTWEMIEPTGSIRIVIDAKVGRTSRDQIKQLAGMRGLIVDPLGKIVELPIKSNFREGLSVFEYVTSSRGSRKGLTDTALKTADAGYLTRRLVDVAHDMLVREEDCGTEEGLIIKKSVRTNAFAKRVVGRFAAEEVKTEKGEVLVNKNEIIDEPTASRILESGVEEVIVRSPLSCQSRYGVCKKCYGWDFSNKETVNIGVPVGVIAAQSIGEPGTQLTLRTKHTGGVVGVDVTQGLPRVEELFEARIPKVLSPLSEIPGKISVAEADDGWKVKIRSVSTKPREEKEYIIPKTSKLAVQDNQLVDAGTQLASGFLDIKEILTIQGLRAAQSYLVDELQAVYESQGIPISDKHFEVIVRKMSDEVKIVTPGDTKFLQEELTDKSSFEEDNEGVLAAGGEPASAKQIILGITKRALFTDSWLSAASFEQTTDVLTEAALTGKEDRLLGLKENVIIGRLIPVDEEKASLKRA</sequence>
<comment type="similarity">
    <text evidence="9 12">Belongs to the RNA polymerase beta chain family.</text>
</comment>
<feature type="domain" description="RNA polymerase N-terminal" evidence="13">
    <location>
        <begin position="1418"/>
        <end position="1698"/>
    </location>
</feature>
<dbReference type="GO" id="GO:0008270">
    <property type="term" value="F:zinc ion binding"/>
    <property type="evidence" value="ECO:0007669"/>
    <property type="project" value="UniProtKB-UniRule"/>
</dbReference>
<feature type="binding site" evidence="10">
    <location>
        <position position="1647"/>
    </location>
    <ligand>
        <name>Mg(2+)</name>
        <dbReference type="ChEBI" id="CHEBI:18420"/>
    </ligand>
</feature>
<dbReference type="GO" id="GO:0003899">
    <property type="term" value="F:DNA-directed RNA polymerase activity"/>
    <property type="evidence" value="ECO:0007669"/>
    <property type="project" value="UniProtKB-UniRule"/>
</dbReference>
<dbReference type="Gene3D" id="4.10.860.120">
    <property type="entry name" value="RNA polymerase II, clamp domain"/>
    <property type="match status" value="1"/>
</dbReference>
<dbReference type="InterPro" id="IPR038120">
    <property type="entry name" value="Rpb1_funnel_sf"/>
</dbReference>
<dbReference type="Pfam" id="PF04998">
    <property type="entry name" value="RNA_pol_Rpb1_5"/>
    <property type="match status" value="1"/>
</dbReference>
<evidence type="ECO:0000256" key="7">
    <source>
        <dbReference type="ARBA" id="ARBA00023163"/>
    </source>
</evidence>
<dbReference type="InterPro" id="IPR015712">
    <property type="entry name" value="DNA-dir_RNA_pol_su2"/>
</dbReference>
<dbReference type="Proteomes" id="UP000034611">
    <property type="component" value="Unassembled WGS sequence"/>
</dbReference>
<feature type="binding site" evidence="10">
    <location>
        <position position="1157"/>
    </location>
    <ligand>
        <name>Zn(2+)</name>
        <dbReference type="ChEBI" id="CHEBI:29105"/>
        <label>1</label>
    </ligand>
</feature>
<dbReference type="InterPro" id="IPR006592">
    <property type="entry name" value="RNA_pol_N"/>
</dbReference>
<dbReference type="InterPro" id="IPR037033">
    <property type="entry name" value="DNA-dir_RNAP_su2_hyb_sf"/>
</dbReference>
<keyword evidence="6 10" id="KW-0479">Metal-binding</keyword>
<keyword evidence="7 9" id="KW-0804">Transcription</keyword>
<dbReference type="Pfam" id="PF00623">
    <property type="entry name" value="RNA_pol_Rpb1_2"/>
    <property type="match status" value="2"/>
</dbReference>
<evidence type="ECO:0000313" key="15">
    <source>
        <dbReference type="Proteomes" id="UP000034611"/>
    </source>
</evidence>
<dbReference type="InterPro" id="IPR007644">
    <property type="entry name" value="RNA_pol_bsu_protrusion"/>
</dbReference>
<feature type="binding site" evidence="10">
    <location>
        <position position="2045"/>
    </location>
    <ligand>
        <name>Zn(2+)</name>
        <dbReference type="ChEBI" id="CHEBI:29105"/>
        <label>2</label>
    </ligand>
</feature>
<comment type="catalytic activity">
    <reaction evidence="8 9 11">
        <text>RNA(n) + a ribonucleoside 5'-triphosphate = RNA(n+1) + diphosphate</text>
        <dbReference type="Rhea" id="RHEA:21248"/>
        <dbReference type="Rhea" id="RHEA-COMP:14527"/>
        <dbReference type="Rhea" id="RHEA-COMP:17342"/>
        <dbReference type="ChEBI" id="CHEBI:33019"/>
        <dbReference type="ChEBI" id="CHEBI:61557"/>
        <dbReference type="ChEBI" id="CHEBI:140395"/>
        <dbReference type="EC" id="2.7.7.6"/>
    </reaction>
</comment>
<proteinExistence type="inferred from homology"/>
<evidence type="ECO:0000256" key="1">
    <source>
        <dbReference type="ARBA" id="ARBA00007616"/>
    </source>
</evidence>
<feature type="binding site" evidence="10">
    <location>
        <position position="1643"/>
    </location>
    <ligand>
        <name>Mg(2+)</name>
        <dbReference type="ChEBI" id="CHEBI:18420"/>
    </ligand>
</feature>
<dbReference type="Gene3D" id="2.40.270.10">
    <property type="entry name" value="DNA-directed RNA polymerase, subunit 2, domain 6"/>
    <property type="match status" value="2"/>
</dbReference>
<dbReference type="Gene3D" id="2.30.150.10">
    <property type="entry name" value="DNA-directed RNA polymerase, beta subunit, external 1 domain"/>
    <property type="match status" value="1"/>
</dbReference>
<comment type="similarity">
    <text evidence="10 11">Belongs to the RNA polymerase beta' chain family.</text>
</comment>
<dbReference type="EMBL" id="LCEY01000002">
    <property type="protein sequence ID" value="KKS81001.1"/>
    <property type="molecule type" value="Genomic_DNA"/>
</dbReference>
<dbReference type="InterPro" id="IPR007645">
    <property type="entry name" value="RNA_pol_Rpb2_3"/>
</dbReference>
<keyword evidence="5 9" id="KW-0548">Nucleotidyltransferase</keyword>
<dbReference type="PATRIC" id="fig|1618585.3.peg.28"/>
<evidence type="ECO:0000256" key="10">
    <source>
        <dbReference type="HAMAP-Rule" id="MF_01322"/>
    </source>
</evidence>
<dbReference type="InterPro" id="IPR000722">
    <property type="entry name" value="RNA_pol_asu"/>
</dbReference>
<dbReference type="Gene3D" id="1.10.132.30">
    <property type="match status" value="1"/>
</dbReference>
<dbReference type="Gene3D" id="3.90.1110.10">
    <property type="entry name" value="RNA polymerase Rpb2, domain 2"/>
    <property type="match status" value="1"/>
</dbReference>